<name>A0A8E2I4E3_9BACI</name>
<feature type="domain" description="PilZ" evidence="1">
    <location>
        <begin position="98"/>
        <end position="205"/>
    </location>
</feature>
<gene>
    <name evidence="3" type="ORF">BWZ43_20800</name>
</gene>
<organism evidence="3 4">
    <name type="scientific">Heyndrickxia oleronia</name>
    <dbReference type="NCBI Taxonomy" id="38875"/>
    <lineage>
        <taxon>Bacteria</taxon>
        <taxon>Bacillati</taxon>
        <taxon>Bacillota</taxon>
        <taxon>Bacilli</taxon>
        <taxon>Bacillales</taxon>
        <taxon>Bacillaceae</taxon>
        <taxon>Heyndrickxia</taxon>
    </lineage>
</organism>
<sequence>MLNIGMNLTLESLESNNPDKYKCKIADIENNNLYIDYPISLTTNRTAFLVNDLHLNCIFSTEDNGTYLFRTKVIGKVKKNIPLIILHIPPVEEFKKIQRRQYVRVETAVDISLYLQNSKERFTTITEDISAGGCAVLLPKNIQMHPLETGDATIVLPMQNGDYQYINTPIKLIRNWEDAGKNIASIEFIDLDEKDTQSLFRFCFERQLELRKKGLLT</sequence>
<keyword evidence="4" id="KW-1185">Reference proteome</keyword>
<dbReference type="Pfam" id="PF07238">
    <property type="entry name" value="PilZ"/>
    <property type="match status" value="1"/>
</dbReference>
<dbReference type="SUPFAM" id="SSF141371">
    <property type="entry name" value="PilZ domain-like"/>
    <property type="match status" value="1"/>
</dbReference>
<evidence type="ECO:0000313" key="3">
    <source>
        <dbReference type="EMBL" id="OOP66486.1"/>
    </source>
</evidence>
<dbReference type="EMBL" id="MTLA01000308">
    <property type="protein sequence ID" value="OOP66486.1"/>
    <property type="molecule type" value="Genomic_DNA"/>
</dbReference>
<accession>A0A8E2I4E3</accession>
<feature type="domain" description="Type III secretion system flagellar brake protein YcgR PilZN" evidence="2">
    <location>
        <begin position="3"/>
        <end position="89"/>
    </location>
</feature>
<evidence type="ECO:0000259" key="1">
    <source>
        <dbReference type="Pfam" id="PF07238"/>
    </source>
</evidence>
<evidence type="ECO:0000259" key="2">
    <source>
        <dbReference type="Pfam" id="PF12945"/>
    </source>
</evidence>
<dbReference type="RefSeq" id="WP_071976101.1">
    <property type="nucleotide sequence ID" value="NZ_CP065424.1"/>
</dbReference>
<comment type="caution">
    <text evidence="3">The sequence shown here is derived from an EMBL/GenBank/DDBJ whole genome shotgun (WGS) entry which is preliminary data.</text>
</comment>
<dbReference type="AlphaFoldDB" id="A0A8E2I4E3"/>
<dbReference type="InterPro" id="IPR009926">
    <property type="entry name" value="T3SS_YcgR_PilZN"/>
</dbReference>
<dbReference type="Gene3D" id="2.40.10.220">
    <property type="entry name" value="predicted glycosyltransferase like domains"/>
    <property type="match status" value="1"/>
</dbReference>
<protein>
    <recommendedName>
        <fullName evidence="5">Pilus assembly protein PilZ</fullName>
    </recommendedName>
</protein>
<proteinExistence type="predicted"/>
<reference evidence="3 4" key="1">
    <citation type="submission" date="2017-01" db="EMBL/GenBank/DDBJ databases">
        <title>Draft genome sequence of Bacillus oleronius.</title>
        <authorList>
            <person name="Allam M."/>
        </authorList>
    </citation>
    <scope>NUCLEOTIDE SEQUENCE [LARGE SCALE GENOMIC DNA]</scope>
    <source>
        <strain evidence="3 4">DSM 9356</strain>
    </source>
</reference>
<evidence type="ECO:0000313" key="4">
    <source>
        <dbReference type="Proteomes" id="UP000189761"/>
    </source>
</evidence>
<evidence type="ECO:0008006" key="5">
    <source>
        <dbReference type="Google" id="ProtNLM"/>
    </source>
</evidence>
<dbReference type="Pfam" id="PF12945">
    <property type="entry name" value="PilZNR"/>
    <property type="match status" value="1"/>
</dbReference>
<dbReference type="GO" id="GO:0035438">
    <property type="term" value="F:cyclic-di-GMP binding"/>
    <property type="evidence" value="ECO:0007669"/>
    <property type="project" value="InterPro"/>
</dbReference>
<dbReference type="Proteomes" id="UP000189761">
    <property type="component" value="Unassembled WGS sequence"/>
</dbReference>
<dbReference type="InterPro" id="IPR009875">
    <property type="entry name" value="PilZ_domain"/>
</dbReference>